<dbReference type="SUPFAM" id="SSF53807">
    <property type="entry name" value="Helical backbone' metal receptor"/>
    <property type="match status" value="1"/>
</dbReference>
<evidence type="ECO:0000256" key="7">
    <source>
        <dbReference type="SAM" id="SignalP"/>
    </source>
</evidence>
<feature type="domain" description="Fe/B12 periplasmic-binding" evidence="8">
    <location>
        <begin position="54"/>
        <end position="307"/>
    </location>
</feature>
<name>A0ABR8VPP1_9BACI</name>
<dbReference type="PANTHER" id="PTHR30532">
    <property type="entry name" value="IRON III DICITRATE-BINDING PERIPLASMIC PROTEIN"/>
    <property type="match status" value="1"/>
</dbReference>
<dbReference type="Gene3D" id="3.40.50.1980">
    <property type="entry name" value="Nitrogenase molybdenum iron protein domain"/>
    <property type="match status" value="2"/>
</dbReference>
<sequence>MKKLLVSIIFLSLLLMLGACSKTEESRQEESKGESLETRKIDTVMGEVEVPENPERVVVDWDLGHVVALGIEPVGASKTTLDYGLLLKQFVTDRTEEIGQDGQVSYEKVLELNPDLIITWDREQVEEYKKIAPTVVFETQNYDGIHDQLTAMGEILNRQDEAEKWLTDFDERIAKAKEKIEEVIPADATFTIKDAMVVGETAERGGLAAYQVLDLTPQEKVKSELIDKEKNRAEVSWETISDFAGDYIFLITQGEDAKTELPSLWNSLDAVKKGHVVELYVKEYFTGDPISTLLQAEDMAEKISALAKEEK</sequence>
<evidence type="ECO:0000256" key="4">
    <source>
        <dbReference type="ARBA" id="ARBA00022729"/>
    </source>
</evidence>
<comment type="similarity">
    <text evidence="2">Belongs to the bacterial solute-binding protein 8 family.</text>
</comment>
<dbReference type="InterPro" id="IPR051313">
    <property type="entry name" value="Bact_iron-sidero_bind"/>
</dbReference>
<dbReference type="EMBL" id="JACSPV010000036">
    <property type="protein sequence ID" value="MBD8006729.1"/>
    <property type="molecule type" value="Genomic_DNA"/>
</dbReference>
<evidence type="ECO:0000259" key="8">
    <source>
        <dbReference type="PROSITE" id="PS50983"/>
    </source>
</evidence>
<dbReference type="InterPro" id="IPR002491">
    <property type="entry name" value="ABC_transptr_periplasmic_BD"/>
</dbReference>
<keyword evidence="6" id="KW-0449">Lipoprotein</keyword>
<evidence type="ECO:0000313" key="9">
    <source>
        <dbReference type="EMBL" id="MBD8006729.1"/>
    </source>
</evidence>
<evidence type="ECO:0000256" key="1">
    <source>
        <dbReference type="ARBA" id="ARBA00004193"/>
    </source>
</evidence>
<dbReference type="PANTHER" id="PTHR30532:SF26">
    <property type="entry name" value="IRON(3+)-HYDROXAMATE-BINDING PROTEIN FHUD"/>
    <property type="match status" value="1"/>
</dbReference>
<dbReference type="Proteomes" id="UP000648182">
    <property type="component" value="Unassembled WGS sequence"/>
</dbReference>
<dbReference type="PROSITE" id="PS50983">
    <property type="entry name" value="FE_B12_PBP"/>
    <property type="match status" value="1"/>
</dbReference>
<feature type="signal peptide" evidence="7">
    <location>
        <begin position="1"/>
        <end position="21"/>
    </location>
</feature>
<keyword evidence="3" id="KW-0813">Transport</keyword>
<evidence type="ECO:0000256" key="3">
    <source>
        <dbReference type="ARBA" id="ARBA00022448"/>
    </source>
</evidence>
<evidence type="ECO:0000256" key="2">
    <source>
        <dbReference type="ARBA" id="ARBA00008814"/>
    </source>
</evidence>
<protein>
    <submittedName>
        <fullName evidence="9">ABC transporter substrate-binding protein</fullName>
    </submittedName>
</protein>
<feature type="chain" id="PRO_5046462404" evidence="7">
    <location>
        <begin position="22"/>
        <end position="311"/>
    </location>
</feature>
<evidence type="ECO:0000256" key="5">
    <source>
        <dbReference type="ARBA" id="ARBA00023139"/>
    </source>
</evidence>
<keyword evidence="10" id="KW-1185">Reference proteome</keyword>
<dbReference type="PROSITE" id="PS51257">
    <property type="entry name" value="PROKAR_LIPOPROTEIN"/>
    <property type="match status" value="1"/>
</dbReference>
<proteinExistence type="inferred from homology"/>
<reference evidence="9 10" key="1">
    <citation type="submission" date="2020-08" db="EMBL/GenBank/DDBJ databases">
        <title>A Genomic Blueprint of the Chicken Gut Microbiome.</title>
        <authorList>
            <person name="Gilroy R."/>
            <person name="Ravi A."/>
            <person name="Getino M."/>
            <person name="Pursley I."/>
            <person name="Horton D.L."/>
            <person name="Alikhan N.-F."/>
            <person name="Baker D."/>
            <person name="Gharbi K."/>
            <person name="Hall N."/>
            <person name="Watson M."/>
            <person name="Adriaenssens E.M."/>
            <person name="Foster-Nyarko E."/>
            <person name="Jarju S."/>
            <person name="Secka A."/>
            <person name="Antonio M."/>
            <person name="Oren A."/>
            <person name="Chaudhuri R."/>
            <person name="La Ragione R.M."/>
            <person name="Hildebrand F."/>
            <person name="Pallen M.J."/>
        </authorList>
    </citation>
    <scope>NUCLEOTIDE SEQUENCE [LARGE SCALE GENOMIC DNA]</scope>
    <source>
        <strain evidence="9 10">Sa1BUA2</strain>
    </source>
</reference>
<dbReference type="Pfam" id="PF01497">
    <property type="entry name" value="Peripla_BP_2"/>
    <property type="match status" value="1"/>
</dbReference>
<organism evidence="9 10">
    <name type="scientific">Bacillus norwichensis</name>
    <dbReference type="NCBI Taxonomy" id="2762217"/>
    <lineage>
        <taxon>Bacteria</taxon>
        <taxon>Bacillati</taxon>
        <taxon>Bacillota</taxon>
        <taxon>Bacilli</taxon>
        <taxon>Bacillales</taxon>
        <taxon>Bacillaceae</taxon>
        <taxon>Bacillus</taxon>
    </lineage>
</organism>
<evidence type="ECO:0000256" key="6">
    <source>
        <dbReference type="ARBA" id="ARBA00023288"/>
    </source>
</evidence>
<accession>A0ABR8VPP1</accession>
<evidence type="ECO:0000313" key="10">
    <source>
        <dbReference type="Proteomes" id="UP000648182"/>
    </source>
</evidence>
<keyword evidence="5" id="KW-0564">Palmitate</keyword>
<keyword evidence="4 7" id="KW-0732">Signal</keyword>
<gene>
    <name evidence="9" type="ORF">H9631_16740</name>
</gene>
<comment type="caution">
    <text evidence="9">The sequence shown here is derived from an EMBL/GenBank/DDBJ whole genome shotgun (WGS) entry which is preliminary data.</text>
</comment>
<comment type="subcellular location">
    <subcellularLocation>
        <location evidence="1">Cell membrane</location>
        <topology evidence="1">Lipid-anchor</topology>
    </subcellularLocation>
</comment>
<dbReference type="RefSeq" id="WP_191814834.1">
    <property type="nucleotide sequence ID" value="NZ_JACSPV010000036.1"/>
</dbReference>